<evidence type="ECO:0000259" key="2">
    <source>
        <dbReference type="Pfam" id="PF11396"/>
    </source>
</evidence>
<sequence length="193" mass="22259">MADNHEDKRIVSFETEFDRELATNSNNKKQQVMKTKLSVLLLYLCSLTLFAACSNNRQKQKTPAENVATPIRNFLKQKYPAATILKSEKETNGTEVDIQEKNLHKEVWFDTKEQWVSTHWEISARDVPVAVMDALQSSAYNQYKIEDITAIERPDGLFYDFELKQDNNEIHIILDSEAKIVIKSSTIAPGYDW</sequence>
<dbReference type="AlphaFoldDB" id="A0A6N3BUR3"/>
<dbReference type="InterPro" id="IPR021533">
    <property type="entry name" value="PepSY-like"/>
</dbReference>
<protein>
    <recommendedName>
        <fullName evidence="2">Putative beta-lactamase-inhibitor-like PepSY-like domain-containing protein</fullName>
    </recommendedName>
</protein>
<accession>A0A6N3BUR3</accession>
<dbReference type="Gene3D" id="3.10.450.360">
    <property type="match status" value="1"/>
</dbReference>
<organism evidence="3">
    <name type="scientific">Parabacteroides merdae</name>
    <dbReference type="NCBI Taxonomy" id="46503"/>
    <lineage>
        <taxon>Bacteria</taxon>
        <taxon>Pseudomonadati</taxon>
        <taxon>Bacteroidota</taxon>
        <taxon>Bacteroidia</taxon>
        <taxon>Bacteroidales</taxon>
        <taxon>Tannerellaceae</taxon>
        <taxon>Parabacteroides</taxon>
    </lineage>
</organism>
<feature type="domain" description="Putative beta-lactamase-inhibitor-like PepSY-like" evidence="2">
    <location>
        <begin position="101"/>
        <end position="179"/>
    </location>
</feature>
<feature type="domain" description="Putative beta-lactamase-inhibitor-like PepSY-like" evidence="2">
    <location>
        <begin position="58"/>
        <end position="100"/>
    </location>
</feature>
<gene>
    <name evidence="3" type="ORF">PMLFYP103_01118</name>
</gene>
<evidence type="ECO:0000313" key="3">
    <source>
        <dbReference type="EMBL" id="VYU06419.1"/>
    </source>
</evidence>
<name>A0A6N3BUR3_9BACT</name>
<keyword evidence="1" id="KW-1133">Transmembrane helix</keyword>
<feature type="transmembrane region" description="Helical" evidence="1">
    <location>
        <begin position="35"/>
        <end position="52"/>
    </location>
</feature>
<reference evidence="3" key="1">
    <citation type="submission" date="2019-11" db="EMBL/GenBank/DDBJ databases">
        <authorList>
            <person name="Feng L."/>
        </authorList>
    </citation>
    <scope>NUCLEOTIDE SEQUENCE</scope>
    <source>
        <strain evidence="3">PmerdaeLFYP103</strain>
    </source>
</reference>
<keyword evidence="1" id="KW-0812">Transmembrane</keyword>
<dbReference type="SUPFAM" id="SSF160574">
    <property type="entry name" value="BT0923-like"/>
    <property type="match status" value="1"/>
</dbReference>
<keyword evidence="1" id="KW-0472">Membrane</keyword>
<evidence type="ECO:0000256" key="1">
    <source>
        <dbReference type="SAM" id="Phobius"/>
    </source>
</evidence>
<proteinExistence type="predicted"/>
<dbReference type="EMBL" id="CACRUV010000017">
    <property type="protein sequence ID" value="VYU06419.1"/>
    <property type="molecule type" value="Genomic_DNA"/>
</dbReference>
<dbReference type="Pfam" id="PF11396">
    <property type="entry name" value="PepSY_like"/>
    <property type="match status" value="2"/>
</dbReference>